<sequence>MKTVTPEISWHERDPIYSVDFQHQSGSVQRLATCGTDRCVRLWEVKLENEDKATVEFLATLSRHTRTVNVVRFSPNGEVLASGGDDSVVMLWRQNVTSGAPGSLFTEEEEENKESWSVFKILRSHLEDVYDIAWSSDGTQLISGSVDNSAILWDIKKGCKLHMFTEHKSFVQGVAFDPQGAYVATMSSDRCCRVFSLQSRCSVHNINKMAAGEKTKPMRMFHDDTMKSFFRRLAFSPDGHLLVVPTGCLEGNQEGKLTNTTYVFSRANFSRPVLHLPGPTTATLAVRFCPVLFCLRKVDKVNKSEAPSNGSTTPTQVADTAIDTVKDNDTTTADTKETDTIEEWEKYETLFKLPYRMIFAVATEDAVLVYDTQQPQPLAFFTNIHYHQLSDITWSHDGRVLVISSTDGYCTLVTFEAGELGEPYNQRPLEVKPMEVVESKGKQEALRPTPVISSMKPRPTTESPSTNKPRRVTVTTLTSNDINTAPSTEKNGHIEDTKEKSDKDSCMDMKASESSTKSTVRRLALTTLS</sequence>
<dbReference type="GO" id="GO:0005634">
    <property type="term" value="C:nucleus"/>
    <property type="evidence" value="ECO:0007669"/>
    <property type="project" value="UniProtKB-SubCell"/>
</dbReference>
<comment type="similarity">
    <text evidence="2">Belongs to the WD repeat HIR1 family.</text>
</comment>
<dbReference type="PROSITE" id="PS50294">
    <property type="entry name" value="WD_REPEATS_REGION"/>
    <property type="match status" value="2"/>
</dbReference>
<evidence type="ECO:0000256" key="14">
    <source>
        <dbReference type="ARBA" id="ARBA00082781"/>
    </source>
</evidence>
<reference evidence="18" key="1">
    <citation type="journal article" date="2023" name="Mol. Biol. Evol.">
        <title>Third-Generation Sequencing Reveals the Adaptive Role of the Epigenome in Three Deep-Sea Polychaetes.</title>
        <authorList>
            <person name="Perez M."/>
            <person name="Aroh O."/>
            <person name="Sun Y."/>
            <person name="Lan Y."/>
            <person name="Juniper S.K."/>
            <person name="Young C.R."/>
            <person name="Angers B."/>
            <person name="Qian P.Y."/>
        </authorList>
    </citation>
    <scope>NUCLEOTIDE SEQUENCE</scope>
    <source>
        <strain evidence="18">R07B-5</strain>
    </source>
</reference>
<dbReference type="SUPFAM" id="SSF50978">
    <property type="entry name" value="WD40 repeat-like"/>
    <property type="match status" value="1"/>
</dbReference>
<dbReference type="InterPro" id="IPR019775">
    <property type="entry name" value="WD40_repeat_CS"/>
</dbReference>
<keyword evidence="5" id="KW-0677">Repeat</keyword>
<dbReference type="PROSITE" id="PS50082">
    <property type="entry name" value="WD_REPEATS_2"/>
    <property type="match status" value="3"/>
</dbReference>
<dbReference type="FunFam" id="2.130.10.10:FF:000248">
    <property type="entry name" value="Chromatin assembly factor 1 subunit B"/>
    <property type="match status" value="1"/>
</dbReference>
<keyword evidence="6" id="KW-0227">DNA damage</keyword>
<keyword evidence="9" id="KW-0234">DNA repair</keyword>
<dbReference type="InterPro" id="IPR001680">
    <property type="entry name" value="WD40_rpt"/>
</dbReference>
<protein>
    <recommendedName>
        <fullName evidence="13">Chromatin assembly factor 1 subunit B</fullName>
    </recommendedName>
    <alternativeName>
        <fullName evidence="14">Chromatin assembly factor I p60 subunit</fullName>
    </alternativeName>
</protein>
<evidence type="ECO:0000256" key="1">
    <source>
        <dbReference type="ARBA" id="ARBA00004123"/>
    </source>
</evidence>
<dbReference type="InterPro" id="IPR036322">
    <property type="entry name" value="WD40_repeat_dom_sf"/>
</dbReference>
<evidence type="ECO:0000256" key="10">
    <source>
        <dbReference type="ARBA" id="ARBA00023242"/>
    </source>
</evidence>
<evidence type="ECO:0000256" key="11">
    <source>
        <dbReference type="ARBA" id="ARBA00023306"/>
    </source>
</evidence>
<keyword evidence="7" id="KW-0156">Chromatin regulator</keyword>
<evidence type="ECO:0000256" key="8">
    <source>
        <dbReference type="ARBA" id="ARBA00023186"/>
    </source>
</evidence>
<evidence type="ECO:0000256" key="4">
    <source>
        <dbReference type="ARBA" id="ARBA00022705"/>
    </source>
</evidence>
<feature type="compositionally biased region" description="Polar residues" evidence="16">
    <location>
        <begin position="460"/>
        <end position="489"/>
    </location>
</feature>
<evidence type="ECO:0000256" key="3">
    <source>
        <dbReference type="ARBA" id="ARBA00022574"/>
    </source>
</evidence>
<dbReference type="PROSITE" id="PS00678">
    <property type="entry name" value="WD_REPEATS_1"/>
    <property type="match status" value="1"/>
</dbReference>
<keyword evidence="8" id="KW-0143">Chaperone</keyword>
<dbReference type="InterPro" id="IPR055410">
    <property type="entry name" value="Beta-prop_CAF1B_HIR1"/>
</dbReference>
<evidence type="ECO:0000256" key="7">
    <source>
        <dbReference type="ARBA" id="ARBA00022853"/>
    </source>
</evidence>
<feature type="repeat" description="WD" evidence="15">
    <location>
        <begin position="164"/>
        <end position="205"/>
    </location>
</feature>
<dbReference type="GO" id="GO:0033186">
    <property type="term" value="C:CAF-1 complex"/>
    <property type="evidence" value="ECO:0007669"/>
    <property type="project" value="TreeGrafter"/>
</dbReference>
<feature type="domain" description="CAF1B/HIR1 beta-propeller" evidence="17">
    <location>
        <begin position="1"/>
        <end position="420"/>
    </location>
</feature>
<evidence type="ECO:0000256" key="5">
    <source>
        <dbReference type="ARBA" id="ARBA00022737"/>
    </source>
</evidence>
<feature type="repeat" description="WD" evidence="15">
    <location>
        <begin position="61"/>
        <end position="92"/>
    </location>
</feature>
<evidence type="ECO:0000259" key="17">
    <source>
        <dbReference type="Pfam" id="PF24105"/>
    </source>
</evidence>
<dbReference type="AlphaFoldDB" id="A0AAD9P5X3"/>
<dbReference type="GO" id="GO:0006281">
    <property type="term" value="P:DNA repair"/>
    <property type="evidence" value="ECO:0007669"/>
    <property type="project" value="UniProtKB-KW"/>
</dbReference>
<feature type="region of interest" description="Disordered" evidence="16">
    <location>
        <begin position="438"/>
        <end position="529"/>
    </location>
</feature>
<dbReference type="Pfam" id="PF24105">
    <property type="entry name" value="Beta-prop_CAF1B_HIR1"/>
    <property type="match status" value="1"/>
</dbReference>
<evidence type="ECO:0000313" key="19">
    <source>
        <dbReference type="Proteomes" id="UP001209878"/>
    </source>
</evidence>
<dbReference type="InterPro" id="IPR015943">
    <property type="entry name" value="WD40/YVTN_repeat-like_dom_sf"/>
</dbReference>
<gene>
    <name evidence="18" type="ORF">NP493_123g03032</name>
</gene>
<dbReference type="PANTHER" id="PTHR15271:SF4">
    <property type="entry name" value="CHROMATIN ASSEMBLY FACTOR 1 SUBUNIT B"/>
    <property type="match status" value="1"/>
</dbReference>
<keyword evidence="19" id="KW-1185">Reference proteome</keyword>
<dbReference type="Gene3D" id="2.130.10.10">
    <property type="entry name" value="YVTN repeat-like/Quinoprotein amine dehydrogenase"/>
    <property type="match status" value="2"/>
</dbReference>
<comment type="caution">
    <text evidence="18">The sequence shown here is derived from an EMBL/GenBank/DDBJ whole genome shotgun (WGS) entry which is preliminary data.</text>
</comment>
<dbReference type="EMBL" id="JAODUO010000123">
    <property type="protein sequence ID" value="KAK2188752.1"/>
    <property type="molecule type" value="Genomic_DNA"/>
</dbReference>
<dbReference type="InterPro" id="IPR001632">
    <property type="entry name" value="WD40_G-protein_beta-like"/>
</dbReference>
<comment type="function">
    <text evidence="12">Acts as a component of the histone chaperone complex chromatin assembly factor 1 (CAF-1), which assembles histone octamers onto DNA during replication and repair. CAF-1 performs the first step of the nucleosome assembly process, bringing newly synthesized histones H3 and H4 to replicating DNA; histones H2A/H2B can bind to this chromatin precursor subsequent to DNA replication to complete the histone octamer.</text>
</comment>
<accession>A0AAD9P5X3</accession>
<feature type="repeat" description="WD" evidence="15">
    <location>
        <begin position="122"/>
        <end position="163"/>
    </location>
</feature>
<evidence type="ECO:0000256" key="2">
    <source>
        <dbReference type="ARBA" id="ARBA00007306"/>
    </source>
</evidence>
<evidence type="ECO:0000256" key="12">
    <source>
        <dbReference type="ARBA" id="ARBA00055488"/>
    </source>
</evidence>
<dbReference type="GO" id="GO:0006335">
    <property type="term" value="P:DNA replication-dependent chromatin assembly"/>
    <property type="evidence" value="ECO:0007669"/>
    <property type="project" value="InterPro"/>
</dbReference>
<evidence type="ECO:0000256" key="6">
    <source>
        <dbReference type="ARBA" id="ARBA00022763"/>
    </source>
</evidence>
<proteinExistence type="inferred from homology"/>
<evidence type="ECO:0000256" key="16">
    <source>
        <dbReference type="SAM" id="MobiDB-lite"/>
    </source>
</evidence>
<keyword evidence="10" id="KW-0539">Nucleus</keyword>
<dbReference type="GO" id="GO:0006334">
    <property type="term" value="P:nucleosome assembly"/>
    <property type="evidence" value="ECO:0007669"/>
    <property type="project" value="TreeGrafter"/>
</dbReference>
<dbReference type="InterPro" id="IPR045145">
    <property type="entry name" value="PTHR15271"/>
</dbReference>
<dbReference type="PRINTS" id="PR00319">
    <property type="entry name" value="GPROTEINB"/>
</dbReference>
<dbReference type="SMART" id="SM00320">
    <property type="entry name" value="WD40"/>
    <property type="match status" value="5"/>
</dbReference>
<dbReference type="GO" id="GO:0006260">
    <property type="term" value="P:DNA replication"/>
    <property type="evidence" value="ECO:0007669"/>
    <property type="project" value="UniProtKB-KW"/>
</dbReference>
<dbReference type="PANTHER" id="PTHR15271">
    <property type="entry name" value="CHROMATIN ASSEMBLY FACTOR 1 SUBUNIT B"/>
    <property type="match status" value="1"/>
</dbReference>
<evidence type="ECO:0000256" key="15">
    <source>
        <dbReference type="PROSITE-ProRule" id="PRU00221"/>
    </source>
</evidence>
<feature type="compositionally biased region" description="Basic and acidic residues" evidence="16">
    <location>
        <begin position="490"/>
        <end position="511"/>
    </location>
</feature>
<evidence type="ECO:0000256" key="13">
    <source>
        <dbReference type="ARBA" id="ARBA00070759"/>
    </source>
</evidence>
<keyword evidence="4" id="KW-0235">DNA replication</keyword>
<keyword evidence="3 15" id="KW-0853">WD repeat</keyword>
<dbReference type="Proteomes" id="UP001209878">
    <property type="component" value="Unassembled WGS sequence"/>
</dbReference>
<evidence type="ECO:0000256" key="9">
    <source>
        <dbReference type="ARBA" id="ARBA00023204"/>
    </source>
</evidence>
<name>A0AAD9P5X3_RIDPI</name>
<comment type="subcellular location">
    <subcellularLocation>
        <location evidence="1">Nucleus</location>
    </subcellularLocation>
</comment>
<organism evidence="18 19">
    <name type="scientific">Ridgeia piscesae</name>
    <name type="common">Tubeworm</name>
    <dbReference type="NCBI Taxonomy" id="27915"/>
    <lineage>
        <taxon>Eukaryota</taxon>
        <taxon>Metazoa</taxon>
        <taxon>Spiralia</taxon>
        <taxon>Lophotrochozoa</taxon>
        <taxon>Annelida</taxon>
        <taxon>Polychaeta</taxon>
        <taxon>Sedentaria</taxon>
        <taxon>Canalipalpata</taxon>
        <taxon>Sabellida</taxon>
        <taxon>Siboglinidae</taxon>
        <taxon>Ridgeia</taxon>
    </lineage>
</organism>
<keyword evidence="11" id="KW-0131">Cell cycle</keyword>
<evidence type="ECO:0000313" key="18">
    <source>
        <dbReference type="EMBL" id="KAK2188752.1"/>
    </source>
</evidence>